<evidence type="ECO:0000313" key="1">
    <source>
        <dbReference type="EMBL" id="KPW75471.1"/>
    </source>
</evidence>
<proteinExistence type="predicted"/>
<evidence type="ECO:0000313" key="2">
    <source>
        <dbReference type="Proteomes" id="UP000050564"/>
    </source>
</evidence>
<dbReference type="PATRIC" id="fig|86840.3.peg.5166"/>
<dbReference type="EMBL" id="LJPX01000252">
    <property type="protein sequence ID" value="KPW75471.1"/>
    <property type="molecule type" value="Genomic_DNA"/>
</dbReference>
<dbReference type="Proteomes" id="UP000050564">
    <property type="component" value="Unassembled WGS sequence"/>
</dbReference>
<accession>A0A0P9LKK4</accession>
<reference evidence="1 2" key="1">
    <citation type="submission" date="2015-09" db="EMBL/GenBank/DDBJ databases">
        <title>Genome announcement of multiple Pseudomonas syringae strains.</title>
        <authorList>
            <person name="Thakur S."/>
            <person name="Wang P.W."/>
            <person name="Gong Y."/>
            <person name="Weir B.S."/>
            <person name="Guttman D.S."/>
        </authorList>
    </citation>
    <scope>NUCLEOTIDE SEQUENCE [LARGE SCALE GENOMIC DNA]</scope>
    <source>
        <strain evidence="1 2">ICMP2823</strain>
    </source>
</reference>
<organism evidence="1 2">
    <name type="scientific">Pseudomonas cannabina</name>
    <dbReference type="NCBI Taxonomy" id="86840"/>
    <lineage>
        <taxon>Bacteria</taxon>
        <taxon>Pseudomonadati</taxon>
        <taxon>Pseudomonadota</taxon>
        <taxon>Gammaproteobacteria</taxon>
        <taxon>Pseudomonadales</taxon>
        <taxon>Pseudomonadaceae</taxon>
        <taxon>Pseudomonas</taxon>
    </lineage>
</organism>
<gene>
    <name evidence="1" type="ORF">ALO81_101017</name>
</gene>
<dbReference type="AlphaFoldDB" id="A0A0P9LKK4"/>
<sequence length="283" mass="31169">MHNEISAGACVSHFDTHVFQRKAKADSGLADTGSEYKAMDWLQQRGRSMLDTTSVAHLTHNTTRTTVGKSTSVKNISYSLKELTSEPAIDGATFSKLSSQLSNSAARAQTRDSSLDFKSLGSLAKSISDKIAGNSYYSNRKLHDAEIPDTDDPELLERARQATSFKNGSGANPFAGLSQDQLRLIIYDEDSDSTINERSAAYSENYAQEQVWKRAICQRYVDEYNETGKSTQTLVMLLAHYDQLPPIEKAQYPANYAANITSGDGAAMDIFTHLKSQSDLREA</sequence>
<protein>
    <submittedName>
        <fullName evidence="1">Uncharacterized protein</fullName>
    </submittedName>
</protein>
<name>A0A0P9LKK4_PSECA</name>
<comment type="caution">
    <text evidence="1">The sequence shown here is derived from an EMBL/GenBank/DDBJ whole genome shotgun (WGS) entry which is preliminary data.</text>
</comment>